<organism evidence="1 2">
    <name type="scientific">Brevibacillus porteri</name>
    <dbReference type="NCBI Taxonomy" id="2126350"/>
    <lineage>
        <taxon>Bacteria</taxon>
        <taxon>Bacillati</taxon>
        <taxon>Bacillota</taxon>
        <taxon>Bacilli</taxon>
        <taxon>Bacillales</taxon>
        <taxon>Paenibacillaceae</taxon>
        <taxon>Brevibacillus</taxon>
    </lineage>
</organism>
<name>A0ABX5FI51_9BACL</name>
<sequence length="192" mass="20532">MVQVLLMQNFCTGNWGVAWQGVKTVFTGIFETLGAALAAPINAGIDMINAAIRGINSIKMDVPEWVPGMGGQTFSFSIGEIPKIGGYANGGIVSRPELAWIGEGGDSEVIIPINNSQRSLDLLTTASRMLGVGGTTAAAGSTSVGDFIFSPTYNFYGNADQSSVKQMENATRSDFEREFNEYKRQMGRVVFA</sequence>
<accession>A0ABX5FI51</accession>
<evidence type="ECO:0008006" key="3">
    <source>
        <dbReference type="Google" id="ProtNLM"/>
    </source>
</evidence>
<dbReference type="Proteomes" id="UP000241645">
    <property type="component" value="Unassembled WGS sequence"/>
</dbReference>
<reference evidence="1 2" key="1">
    <citation type="submission" date="2018-03" db="EMBL/GenBank/DDBJ databases">
        <title>Brevisbacillus phylogenomics.</title>
        <authorList>
            <person name="Dunlap C."/>
        </authorList>
    </citation>
    <scope>NUCLEOTIDE SEQUENCE [LARGE SCALE GENOMIC DNA]</scope>
    <source>
        <strain evidence="1 2">NRRL B-41110</strain>
    </source>
</reference>
<dbReference type="EMBL" id="PXZO01000076">
    <property type="protein sequence ID" value="PSK01697.1"/>
    <property type="molecule type" value="Genomic_DNA"/>
</dbReference>
<evidence type="ECO:0000313" key="1">
    <source>
        <dbReference type="EMBL" id="PSK01697.1"/>
    </source>
</evidence>
<proteinExistence type="predicted"/>
<keyword evidence="2" id="KW-1185">Reference proteome</keyword>
<evidence type="ECO:0000313" key="2">
    <source>
        <dbReference type="Proteomes" id="UP000241645"/>
    </source>
</evidence>
<protein>
    <recommendedName>
        <fullName evidence="3">Phage tail tape measure protein</fullName>
    </recommendedName>
</protein>
<comment type="caution">
    <text evidence="1">The sequence shown here is derived from an EMBL/GenBank/DDBJ whole genome shotgun (WGS) entry which is preliminary data.</text>
</comment>
<gene>
    <name evidence="1" type="ORF">C7R92_31265</name>
</gene>